<dbReference type="InterPro" id="IPR000527">
    <property type="entry name" value="Flag_Lring"/>
</dbReference>
<protein>
    <submittedName>
        <fullName evidence="14">Flagellar biosynthesis protein FlgH</fullName>
    </submittedName>
</protein>
<comment type="subunit">
    <text evidence="6">The basal body constitutes a major portion of the flagellar organelle and consists of four rings (L,P,S, and M) mounted on a central rod.</text>
</comment>
<keyword evidence="14" id="KW-0966">Cell projection</keyword>
<dbReference type="PRINTS" id="PR01008">
    <property type="entry name" value="FLGLRINGFLGH"/>
</dbReference>
<accession>A0A4Y5YAQ0</accession>
<evidence type="ECO:0000256" key="7">
    <source>
        <dbReference type="ARBA" id="ARBA00022729"/>
    </source>
</evidence>
<keyword evidence="12" id="KW-0449">Lipoprotein</keyword>
<organism evidence="14 15">
    <name type="scientific">Shewanella polaris</name>
    <dbReference type="NCBI Taxonomy" id="2588449"/>
    <lineage>
        <taxon>Bacteria</taxon>
        <taxon>Pseudomonadati</taxon>
        <taxon>Pseudomonadota</taxon>
        <taxon>Gammaproteobacteria</taxon>
        <taxon>Alteromonadales</taxon>
        <taxon>Shewanellaceae</taxon>
        <taxon>Shewanella</taxon>
    </lineage>
</organism>
<dbReference type="GO" id="GO:0003774">
    <property type="term" value="F:cytoskeletal motor activity"/>
    <property type="evidence" value="ECO:0007669"/>
    <property type="project" value="InterPro"/>
</dbReference>
<keyword evidence="7 13" id="KW-0732">Signal</keyword>
<proteinExistence type="inferred from homology"/>
<evidence type="ECO:0000256" key="4">
    <source>
        <dbReference type="ARBA" id="ARBA00004635"/>
    </source>
</evidence>
<keyword evidence="9" id="KW-0564">Palmitate</keyword>
<evidence type="ECO:0000256" key="1">
    <source>
        <dbReference type="ARBA" id="ARBA00002591"/>
    </source>
</evidence>
<reference evidence="14 15" key="1">
    <citation type="submission" date="2019-06" db="EMBL/GenBank/DDBJ databases">
        <title>The genome of Shewanella sp. SM1901.</title>
        <authorList>
            <person name="Cha Q."/>
        </authorList>
    </citation>
    <scope>NUCLEOTIDE SEQUENCE [LARGE SCALE GENOMIC DNA]</scope>
    <source>
        <strain evidence="14 15">SM1901</strain>
    </source>
</reference>
<keyword evidence="14" id="KW-0282">Flagellum</keyword>
<feature type="chain" id="PRO_5021459397" evidence="13">
    <location>
        <begin position="25"/>
        <end position="242"/>
    </location>
</feature>
<evidence type="ECO:0000256" key="8">
    <source>
        <dbReference type="ARBA" id="ARBA00023136"/>
    </source>
</evidence>
<feature type="signal peptide" evidence="13">
    <location>
        <begin position="1"/>
        <end position="24"/>
    </location>
</feature>
<evidence type="ECO:0000313" key="14">
    <source>
        <dbReference type="EMBL" id="QDE29628.1"/>
    </source>
</evidence>
<comment type="subcellular location">
    <subcellularLocation>
        <location evidence="2">Bacterial flagellum basal body</location>
    </subcellularLocation>
    <subcellularLocation>
        <location evidence="3">Cell outer membrane</location>
    </subcellularLocation>
    <subcellularLocation>
        <location evidence="4">Membrane</location>
        <topology evidence="4">Lipid-anchor</topology>
    </subcellularLocation>
</comment>
<keyword evidence="15" id="KW-1185">Reference proteome</keyword>
<name>A0A4Y5YAQ0_9GAMM</name>
<evidence type="ECO:0000256" key="13">
    <source>
        <dbReference type="SAM" id="SignalP"/>
    </source>
</evidence>
<comment type="similarity">
    <text evidence="5">Belongs to the FlgH family.</text>
</comment>
<dbReference type="PANTHER" id="PTHR34933:SF1">
    <property type="entry name" value="FLAGELLAR L-RING PROTEIN"/>
    <property type="match status" value="1"/>
</dbReference>
<evidence type="ECO:0000256" key="6">
    <source>
        <dbReference type="ARBA" id="ARBA00011439"/>
    </source>
</evidence>
<dbReference type="GO" id="GO:0009427">
    <property type="term" value="C:bacterial-type flagellum basal body, distal rod, L ring"/>
    <property type="evidence" value="ECO:0007669"/>
    <property type="project" value="InterPro"/>
</dbReference>
<dbReference type="GO" id="GO:0009279">
    <property type="term" value="C:cell outer membrane"/>
    <property type="evidence" value="ECO:0007669"/>
    <property type="project" value="UniProtKB-SubCell"/>
</dbReference>
<keyword evidence="11" id="KW-0998">Cell outer membrane</keyword>
<dbReference type="AlphaFoldDB" id="A0A4Y5YAQ0"/>
<evidence type="ECO:0000256" key="3">
    <source>
        <dbReference type="ARBA" id="ARBA00004442"/>
    </source>
</evidence>
<keyword evidence="10" id="KW-0975">Bacterial flagellum</keyword>
<dbReference type="EMBL" id="CP041036">
    <property type="protein sequence ID" value="QDE29628.1"/>
    <property type="molecule type" value="Genomic_DNA"/>
</dbReference>
<gene>
    <name evidence="14" type="ORF">FH971_00800</name>
</gene>
<evidence type="ECO:0000256" key="11">
    <source>
        <dbReference type="ARBA" id="ARBA00023237"/>
    </source>
</evidence>
<dbReference type="PANTHER" id="PTHR34933">
    <property type="entry name" value="FLAGELLAR L-RING PROTEIN"/>
    <property type="match status" value="1"/>
</dbReference>
<sequence length="242" mass="26916">MKFKIIILPLFLTCISACSTTEVAEIKSPVKENTTMNVVENSEEAIKGDPQFRPVRNNNIQQVPQITGSLFNPNNIYSIYQNNNRYEIGDMILIRLNEEMTSKKSVSYQRDNSNEFALSPSITAGNININTDNLSADYTQEKSFDSSSESNQNNSLSGTITVSVREKLPNGNLIVAGEKWLKLNKGDEYVRFSGEIRITDIAPDHSINSNMVGNSIIEVSAKGEQQDNQDPSLISKLLNIFG</sequence>
<comment type="function">
    <text evidence="1">Assembles around the rod to form the L-ring and probably protects the motor/basal body from shearing forces during rotation.</text>
</comment>
<dbReference type="RefSeq" id="WP_140232986.1">
    <property type="nucleotide sequence ID" value="NZ_CP041036.1"/>
</dbReference>
<evidence type="ECO:0000256" key="9">
    <source>
        <dbReference type="ARBA" id="ARBA00023139"/>
    </source>
</evidence>
<evidence type="ECO:0000256" key="12">
    <source>
        <dbReference type="ARBA" id="ARBA00023288"/>
    </source>
</evidence>
<dbReference type="KEGG" id="spol:FH971_00800"/>
<evidence type="ECO:0000256" key="10">
    <source>
        <dbReference type="ARBA" id="ARBA00023143"/>
    </source>
</evidence>
<dbReference type="GO" id="GO:0071973">
    <property type="term" value="P:bacterial-type flagellum-dependent cell motility"/>
    <property type="evidence" value="ECO:0007669"/>
    <property type="project" value="InterPro"/>
</dbReference>
<keyword evidence="14" id="KW-0969">Cilium</keyword>
<dbReference type="Pfam" id="PF02107">
    <property type="entry name" value="FlgH"/>
    <property type="match status" value="1"/>
</dbReference>
<evidence type="ECO:0000313" key="15">
    <source>
        <dbReference type="Proteomes" id="UP000319809"/>
    </source>
</evidence>
<dbReference type="Proteomes" id="UP000319809">
    <property type="component" value="Chromosome"/>
</dbReference>
<evidence type="ECO:0000256" key="5">
    <source>
        <dbReference type="ARBA" id="ARBA00006929"/>
    </source>
</evidence>
<keyword evidence="8" id="KW-0472">Membrane</keyword>
<evidence type="ECO:0000256" key="2">
    <source>
        <dbReference type="ARBA" id="ARBA00004117"/>
    </source>
</evidence>